<evidence type="ECO:0000259" key="3">
    <source>
        <dbReference type="Pfam" id="PF00501"/>
    </source>
</evidence>
<comment type="caution">
    <text evidence="4">The sequence shown here is derived from an EMBL/GenBank/DDBJ whole genome shotgun (WGS) entry which is preliminary data.</text>
</comment>
<dbReference type="GO" id="GO:0031956">
    <property type="term" value="F:medium-chain fatty acid-CoA ligase activity"/>
    <property type="evidence" value="ECO:0007669"/>
    <property type="project" value="TreeGrafter"/>
</dbReference>
<dbReference type="Pfam" id="PF13489">
    <property type="entry name" value="Methyltransf_23"/>
    <property type="match status" value="1"/>
</dbReference>
<dbReference type="Gene3D" id="3.40.50.12780">
    <property type="entry name" value="N-terminal domain of ligase-like"/>
    <property type="match status" value="1"/>
</dbReference>
<name>A0AAD4KQF5_9EURO</name>
<reference evidence="4" key="1">
    <citation type="submission" date="2021-12" db="EMBL/GenBank/DDBJ databases">
        <title>Convergent genome expansion in fungi linked to evolution of root-endophyte symbiosis.</title>
        <authorList>
            <consortium name="DOE Joint Genome Institute"/>
            <person name="Ke Y.-H."/>
            <person name="Bonito G."/>
            <person name="Liao H.-L."/>
            <person name="Looney B."/>
            <person name="Rojas-Flechas A."/>
            <person name="Nash J."/>
            <person name="Hameed K."/>
            <person name="Schadt C."/>
            <person name="Martin F."/>
            <person name="Crous P.W."/>
            <person name="Miettinen O."/>
            <person name="Magnuson J.K."/>
            <person name="Labbe J."/>
            <person name="Jacobson D."/>
            <person name="Doktycz M.J."/>
            <person name="Veneault-Fourrey C."/>
            <person name="Kuo A."/>
            <person name="Mondo S."/>
            <person name="Calhoun S."/>
            <person name="Riley R."/>
            <person name="Ohm R."/>
            <person name="LaButti K."/>
            <person name="Andreopoulos B."/>
            <person name="Pangilinan J."/>
            <person name="Nolan M."/>
            <person name="Tritt A."/>
            <person name="Clum A."/>
            <person name="Lipzen A."/>
            <person name="Daum C."/>
            <person name="Barry K."/>
            <person name="Grigoriev I.V."/>
            <person name="Vilgalys R."/>
        </authorList>
    </citation>
    <scope>NUCLEOTIDE SEQUENCE</scope>
    <source>
        <strain evidence="4">PMI_201</strain>
    </source>
</reference>
<accession>A0AAD4KQF5</accession>
<evidence type="ECO:0000313" key="5">
    <source>
        <dbReference type="Proteomes" id="UP001201262"/>
    </source>
</evidence>
<keyword evidence="5" id="KW-1185">Reference proteome</keyword>
<evidence type="ECO:0000256" key="2">
    <source>
        <dbReference type="SAM" id="MobiDB-lite"/>
    </source>
</evidence>
<dbReference type="GO" id="GO:0006631">
    <property type="term" value="P:fatty acid metabolic process"/>
    <property type="evidence" value="ECO:0007669"/>
    <property type="project" value="TreeGrafter"/>
</dbReference>
<dbReference type="RefSeq" id="XP_046069032.1">
    <property type="nucleotide sequence ID" value="XM_046222246.1"/>
</dbReference>
<dbReference type="CDD" id="cd02440">
    <property type="entry name" value="AdoMet_MTases"/>
    <property type="match status" value="1"/>
</dbReference>
<organism evidence="4 5">
    <name type="scientific">Talaromyces proteolyticus</name>
    <dbReference type="NCBI Taxonomy" id="1131652"/>
    <lineage>
        <taxon>Eukaryota</taxon>
        <taxon>Fungi</taxon>
        <taxon>Dikarya</taxon>
        <taxon>Ascomycota</taxon>
        <taxon>Pezizomycotina</taxon>
        <taxon>Eurotiomycetes</taxon>
        <taxon>Eurotiomycetidae</taxon>
        <taxon>Eurotiales</taxon>
        <taxon>Trichocomaceae</taxon>
        <taxon>Talaromyces</taxon>
        <taxon>Talaromyces sect. Bacilispori</taxon>
    </lineage>
</organism>
<feature type="region of interest" description="Disordered" evidence="2">
    <location>
        <begin position="1"/>
        <end position="64"/>
    </location>
</feature>
<comment type="similarity">
    <text evidence="1">Belongs to the ATP-dependent AMP-binding enzyme family.</text>
</comment>
<dbReference type="AlphaFoldDB" id="A0AAD4KQF5"/>
<evidence type="ECO:0000256" key="1">
    <source>
        <dbReference type="ARBA" id="ARBA00006432"/>
    </source>
</evidence>
<dbReference type="PANTHER" id="PTHR43201">
    <property type="entry name" value="ACYL-COA SYNTHETASE"/>
    <property type="match status" value="1"/>
</dbReference>
<dbReference type="InterPro" id="IPR000873">
    <property type="entry name" value="AMP-dep_synth/lig_dom"/>
</dbReference>
<feature type="compositionally biased region" description="Low complexity" evidence="2">
    <location>
        <begin position="29"/>
        <end position="49"/>
    </location>
</feature>
<sequence>MLTAPLLTSAPEPSITKVTEPTPTQATFDSTPLSWSSSASLVSDGDSVDNTSTLNDASPFDEPWSSLSSSVISLDRVSHNDPDSPYCLPADSHEKLRLDKQHNFIRDHICDGRLVLDDRLTLKEGALVLDLGTGSGAWASDLAGRVPAGVKIEAYDISDRLFPQNTANVTFETGNVLDLPSRLQSRVTLAHQRLLIYALRHNEWSNAIRSIKNTLIPGEGVVQLTEVLTPSDNPGDAQEKFHSMLCSLGQKRQLLLNCGEQLPTILDQAGLVDISKKAVKVRLGSAGGIEGLKAAACRIGAFQGMRDSVLLDGGYGVVKSQEEFDKLLDNVMAEWETNECYAIYYIITARRPSLGFTAPPLLLNIPQIFDFHAKHNGHLPFYRYAEEDVVRHITYSRLAAGIQQAAKLALTVAGESDSPIAVLAVADSITFITTMLGFFRAGVKAFLISPRNSAAATSHLLQKTGSQNILVSSDEGMQQLAEAAISQENLAVSIKPLPTYEQLFKPTEEASVPLLRYDPDSVALILHSSGSTNFPKPIPLTHRNLVEWGRGAHGERNFEGEVLGGHSLAFFHAMGV</sequence>
<dbReference type="Pfam" id="PF00501">
    <property type="entry name" value="AMP-binding"/>
    <property type="match status" value="1"/>
</dbReference>
<proteinExistence type="inferred from homology"/>
<dbReference type="SUPFAM" id="SSF56801">
    <property type="entry name" value="Acetyl-CoA synthetase-like"/>
    <property type="match status" value="1"/>
</dbReference>
<dbReference type="GeneID" id="70252533"/>
<dbReference type="SUPFAM" id="SSF53335">
    <property type="entry name" value="S-adenosyl-L-methionine-dependent methyltransferases"/>
    <property type="match status" value="1"/>
</dbReference>
<dbReference type="Proteomes" id="UP001201262">
    <property type="component" value="Unassembled WGS sequence"/>
</dbReference>
<evidence type="ECO:0000313" key="4">
    <source>
        <dbReference type="EMBL" id="KAH8693159.1"/>
    </source>
</evidence>
<gene>
    <name evidence="4" type="ORF">BGW36DRAFT_464342</name>
</gene>
<dbReference type="EMBL" id="JAJTJA010000010">
    <property type="protein sequence ID" value="KAH8693159.1"/>
    <property type="molecule type" value="Genomic_DNA"/>
</dbReference>
<dbReference type="Gene3D" id="3.40.50.150">
    <property type="entry name" value="Vaccinia Virus protein VP39"/>
    <property type="match status" value="1"/>
</dbReference>
<protein>
    <recommendedName>
        <fullName evidence="3">AMP-dependent synthetase/ligase domain-containing protein</fullName>
    </recommendedName>
</protein>
<dbReference type="PANTHER" id="PTHR43201:SF8">
    <property type="entry name" value="ACYL-COA SYNTHETASE FAMILY MEMBER 3"/>
    <property type="match status" value="1"/>
</dbReference>
<feature type="compositionally biased region" description="Polar residues" evidence="2">
    <location>
        <begin position="16"/>
        <end position="28"/>
    </location>
</feature>
<dbReference type="InterPro" id="IPR029063">
    <property type="entry name" value="SAM-dependent_MTases_sf"/>
</dbReference>
<dbReference type="InterPro" id="IPR042099">
    <property type="entry name" value="ANL_N_sf"/>
</dbReference>
<feature type="domain" description="AMP-dependent synthetase/ligase" evidence="3">
    <location>
        <begin position="373"/>
        <end position="575"/>
    </location>
</feature>